<dbReference type="NCBIfam" id="TIGR00867">
    <property type="entry name" value="deg-1"/>
    <property type="match status" value="1"/>
</dbReference>
<evidence type="ECO:0000256" key="4">
    <source>
        <dbReference type="ARBA" id="ARBA00022461"/>
    </source>
</evidence>
<dbReference type="Proteomes" id="UP000887575">
    <property type="component" value="Unassembled WGS sequence"/>
</dbReference>
<accession>A0AAF3J217</accession>
<feature type="compositionally biased region" description="Basic and acidic residues" evidence="14">
    <location>
        <begin position="766"/>
        <end position="775"/>
    </location>
</feature>
<feature type="compositionally biased region" description="Basic and acidic residues" evidence="14">
    <location>
        <begin position="739"/>
        <end position="750"/>
    </location>
</feature>
<evidence type="ECO:0000313" key="16">
    <source>
        <dbReference type="Proteomes" id="UP000887575"/>
    </source>
</evidence>
<dbReference type="WBParaSite" id="MBELARI_LOCUS15963">
    <property type="protein sequence ID" value="MBELARI_LOCUS15963"/>
    <property type="gene ID" value="MBELARI_LOCUS15963"/>
</dbReference>
<dbReference type="FunFam" id="1.10.287.770:FF:000001">
    <property type="entry name" value="Acid-sensing ion channel subunit 1"/>
    <property type="match status" value="1"/>
</dbReference>
<comment type="similarity">
    <text evidence="2 13">Belongs to the amiloride-sensitive sodium channel (TC 1.A.6) family.</text>
</comment>
<organism evidence="16 17">
    <name type="scientific">Mesorhabditis belari</name>
    <dbReference type="NCBI Taxonomy" id="2138241"/>
    <lineage>
        <taxon>Eukaryota</taxon>
        <taxon>Metazoa</taxon>
        <taxon>Ecdysozoa</taxon>
        <taxon>Nematoda</taxon>
        <taxon>Chromadorea</taxon>
        <taxon>Rhabditida</taxon>
        <taxon>Rhabditina</taxon>
        <taxon>Rhabditomorpha</taxon>
        <taxon>Rhabditoidea</taxon>
        <taxon>Rhabditidae</taxon>
        <taxon>Mesorhabditinae</taxon>
        <taxon>Mesorhabditis</taxon>
    </lineage>
</organism>
<comment type="subcellular location">
    <subcellularLocation>
        <location evidence="1">Membrane</location>
        <topology evidence="1">Multi-pass membrane protein</topology>
    </subcellularLocation>
</comment>
<dbReference type="InterPro" id="IPR020903">
    <property type="entry name" value="ENaC_CS"/>
</dbReference>
<evidence type="ECO:0000256" key="13">
    <source>
        <dbReference type="RuleBase" id="RU000679"/>
    </source>
</evidence>
<dbReference type="InterPro" id="IPR001873">
    <property type="entry name" value="ENaC"/>
</dbReference>
<evidence type="ECO:0000256" key="1">
    <source>
        <dbReference type="ARBA" id="ARBA00004141"/>
    </source>
</evidence>
<evidence type="ECO:0000256" key="14">
    <source>
        <dbReference type="SAM" id="MobiDB-lite"/>
    </source>
</evidence>
<dbReference type="GO" id="GO:0015280">
    <property type="term" value="F:ligand-gated sodium channel activity"/>
    <property type="evidence" value="ECO:0007669"/>
    <property type="project" value="TreeGrafter"/>
</dbReference>
<dbReference type="PANTHER" id="PTHR11690:SF242">
    <property type="entry name" value="DEGENERIN UNC-8"/>
    <property type="match status" value="1"/>
</dbReference>
<evidence type="ECO:0000313" key="18">
    <source>
        <dbReference type="WBParaSite" id="MBELARI_LOCUS15963"/>
    </source>
</evidence>
<dbReference type="InterPro" id="IPR004726">
    <property type="entry name" value="Deg-1"/>
</dbReference>
<dbReference type="AlphaFoldDB" id="A0AAF3J217"/>
<keyword evidence="11 13" id="KW-0739">Sodium transport</keyword>
<dbReference type="PRINTS" id="PR01078">
    <property type="entry name" value="AMINACHANNEL"/>
</dbReference>
<dbReference type="GO" id="GO:0005886">
    <property type="term" value="C:plasma membrane"/>
    <property type="evidence" value="ECO:0007669"/>
    <property type="project" value="TreeGrafter"/>
</dbReference>
<dbReference type="PROSITE" id="PS01206">
    <property type="entry name" value="ASC"/>
    <property type="match status" value="1"/>
</dbReference>
<evidence type="ECO:0000256" key="8">
    <source>
        <dbReference type="ARBA" id="ARBA00023065"/>
    </source>
</evidence>
<keyword evidence="5 13" id="KW-0812">Transmembrane</keyword>
<keyword evidence="12 13" id="KW-0407">Ion channel</keyword>
<evidence type="ECO:0000256" key="15">
    <source>
        <dbReference type="SAM" id="Phobius"/>
    </source>
</evidence>
<dbReference type="PANTHER" id="PTHR11690">
    <property type="entry name" value="AMILORIDE-SENSITIVE SODIUM CHANNEL-RELATED"/>
    <property type="match status" value="1"/>
</dbReference>
<protein>
    <submittedName>
        <fullName evidence="17 18">Uncharacterized protein</fullName>
    </submittedName>
</protein>
<evidence type="ECO:0000256" key="2">
    <source>
        <dbReference type="ARBA" id="ARBA00007193"/>
    </source>
</evidence>
<dbReference type="Gene3D" id="2.60.470.10">
    <property type="entry name" value="Acid-sensing ion channels like domains"/>
    <property type="match status" value="1"/>
</dbReference>
<proteinExistence type="inferred from homology"/>
<feature type="transmembrane region" description="Helical" evidence="15">
    <location>
        <begin position="125"/>
        <end position="143"/>
    </location>
</feature>
<evidence type="ECO:0000256" key="12">
    <source>
        <dbReference type="ARBA" id="ARBA00023303"/>
    </source>
</evidence>
<evidence type="ECO:0000256" key="3">
    <source>
        <dbReference type="ARBA" id="ARBA00022448"/>
    </source>
</evidence>
<evidence type="ECO:0000256" key="5">
    <source>
        <dbReference type="ARBA" id="ARBA00022692"/>
    </source>
</evidence>
<keyword evidence="4 13" id="KW-0894">Sodium channel</keyword>
<dbReference type="Gene3D" id="1.10.287.770">
    <property type="entry name" value="YojJ-like"/>
    <property type="match status" value="1"/>
</dbReference>
<feature type="region of interest" description="Disordered" evidence="14">
    <location>
        <begin position="727"/>
        <end position="775"/>
    </location>
</feature>
<name>A0AAF3J217_9BILA</name>
<sequence>MTQQQRLRRLAHRLGRARIWMWREPARRSVSAGAEKRSSLHPPKPQEIPFMAEEEINDNSMKGARPGFESTPLRTSSRRSVRSQMAAEVALRYDSVHSVLVDFCNRTSSHGIPFFGSSSFWPRPIWVSIFIFCTIFFLIQTYFTIDEFYGYRTIFQLNLKFEPAPFPAATVCNLNPYKFSELKKFPEIANAIAKWENALTEKPDLSLRILEATGKRKKRQAEFQPIFVRCTCNNPNDRCVPNRNEEANTQVCLCFEDVSTGYIWPCYPTTEWTVKTCNQCSFSNTCADPDRPNATMPFNQNVSCLCQGISHNCVIHPKNEIRWWNPNNYTIYPAEPPSAETPFSENLDLEGVFDKGTMTTRIKESVSYMVSELPQEIKHNLSYTLGEFVLRCTFDGKDCNMTELFQVHRDADYGNCYTFNFNTSLEVKSNRAGPLYGLRLLLNVNQEDYLPITEAAGVRLVVHERDQEPFPDTFGYSAPTGFVSSFGLKTKLYTRLPHPHGQCSDKERPKPYIYGDHYSPEGCYRNCFQMEMINDCGCGDPRLPLPDEQTKACNLHNATQKACLKKNNEAAGGVYRTKKACICKQQCTEYLFETSYSAAAWPSVNFVIGQGCQGAQEIFNDSTACTEYYRVNTAFLEIFYEQLNYETLEETQGYTMTNLFADFGGSIGLWIGFSVITVFEFLELIFELAYYGFVVVPRRIHKTLLEKKQRKKRHGLSIPQLLYKHMPSHSGTKMFPKKSSKEATKSKSEEAAVLSNDTSMATLPPDGKEIDEWPP</sequence>
<evidence type="ECO:0000256" key="11">
    <source>
        <dbReference type="ARBA" id="ARBA00023201"/>
    </source>
</evidence>
<dbReference type="WBParaSite" id="MBELARI_LOCUS1129">
    <property type="protein sequence ID" value="MBELARI_LOCUS1129"/>
    <property type="gene ID" value="MBELARI_LOCUS1129"/>
</dbReference>
<evidence type="ECO:0000256" key="7">
    <source>
        <dbReference type="ARBA" id="ARBA00023053"/>
    </source>
</evidence>
<reference evidence="17 18" key="1">
    <citation type="submission" date="2024-02" db="UniProtKB">
        <authorList>
            <consortium name="WormBaseParasite"/>
        </authorList>
    </citation>
    <scope>IDENTIFICATION</scope>
</reference>
<evidence type="ECO:0000256" key="6">
    <source>
        <dbReference type="ARBA" id="ARBA00022989"/>
    </source>
</evidence>
<keyword evidence="10" id="KW-0325">Glycoprotein</keyword>
<evidence type="ECO:0000256" key="9">
    <source>
        <dbReference type="ARBA" id="ARBA00023136"/>
    </source>
</evidence>
<evidence type="ECO:0000256" key="10">
    <source>
        <dbReference type="ARBA" id="ARBA00023180"/>
    </source>
</evidence>
<keyword evidence="9 15" id="KW-0472">Membrane</keyword>
<keyword evidence="16" id="KW-1185">Reference proteome</keyword>
<evidence type="ECO:0000313" key="17">
    <source>
        <dbReference type="WBParaSite" id="MBELARI_LOCUS1129"/>
    </source>
</evidence>
<keyword evidence="3 13" id="KW-0813">Transport</keyword>
<keyword evidence="7" id="KW-0915">Sodium</keyword>
<dbReference type="Pfam" id="PF00858">
    <property type="entry name" value="ASC"/>
    <property type="match status" value="1"/>
</dbReference>
<keyword evidence="8 13" id="KW-0406">Ion transport</keyword>
<keyword evidence="6 15" id="KW-1133">Transmembrane helix</keyword>